<accession>A0A0A9A6Z9</accession>
<evidence type="ECO:0000313" key="1">
    <source>
        <dbReference type="EMBL" id="JAD44770.1"/>
    </source>
</evidence>
<reference evidence="1" key="1">
    <citation type="submission" date="2014-09" db="EMBL/GenBank/DDBJ databases">
        <authorList>
            <person name="Magalhaes I.L.F."/>
            <person name="Oliveira U."/>
            <person name="Santos F.R."/>
            <person name="Vidigal T.H.D.A."/>
            <person name="Brescovit A.D."/>
            <person name="Santos A.J."/>
        </authorList>
    </citation>
    <scope>NUCLEOTIDE SEQUENCE</scope>
    <source>
        <tissue evidence="1">Shoot tissue taken approximately 20 cm above the soil surface</tissue>
    </source>
</reference>
<proteinExistence type="predicted"/>
<dbReference type="AlphaFoldDB" id="A0A0A9A6Z9"/>
<protein>
    <submittedName>
        <fullName evidence="1">Uncharacterized protein</fullName>
    </submittedName>
</protein>
<dbReference type="EMBL" id="GBRH01253125">
    <property type="protein sequence ID" value="JAD44770.1"/>
    <property type="molecule type" value="Transcribed_RNA"/>
</dbReference>
<reference evidence="1" key="2">
    <citation type="journal article" date="2015" name="Data Brief">
        <title>Shoot transcriptome of the giant reed, Arundo donax.</title>
        <authorList>
            <person name="Barrero R.A."/>
            <person name="Guerrero F.D."/>
            <person name="Moolhuijzen P."/>
            <person name="Goolsby J.A."/>
            <person name="Tidwell J."/>
            <person name="Bellgard S.E."/>
            <person name="Bellgard M.I."/>
        </authorList>
    </citation>
    <scope>NUCLEOTIDE SEQUENCE</scope>
    <source>
        <tissue evidence="1">Shoot tissue taken approximately 20 cm above the soil surface</tissue>
    </source>
</reference>
<name>A0A0A9A6Z9_ARUDO</name>
<organism evidence="1">
    <name type="scientific">Arundo donax</name>
    <name type="common">Giant reed</name>
    <name type="synonym">Donax arundinaceus</name>
    <dbReference type="NCBI Taxonomy" id="35708"/>
    <lineage>
        <taxon>Eukaryota</taxon>
        <taxon>Viridiplantae</taxon>
        <taxon>Streptophyta</taxon>
        <taxon>Embryophyta</taxon>
        <taxon>Tracheophyta</taxon>
        <taxon>Spermatophyta</taxon>
        <taxon>Magnoliopsida</taxon>
        <taxon>Liliopsida</taxon>
        <taxon>Poales</taxon>
        <taxon>Poaceae</taxon>
        <taxon>PACMAD clade</taxon>
        <taxon>Arundinoideae</taxon>
        <taxon>Arundineae</taxon>
        <taxon>Arundo</taxon>
    </lineage>
</organism>
<sequence length="20" mass="2445">MRIAKLIYLGSRRNCYVIKF</sequence>